<evidence type="ECO:0000256" key="5">
    <source>
        <dbReference type="ARBA" id="ARBA00022676"/>
    </source>
</evidence>
<dbReference type="AlphaFoldDB" id="A0A9P4R206"/>
<dbReference type="InterPro" id="IPR026050">
    <property type="entry name" value="C1GALT1/C1GALT1_chp1"/>
</dbReference>
<organism evidence="14 15">
    <name type="scientific">Polyplosphaeria fusca</name>
    <dbReference type="NCBI Taxonomy" id="682080"/>
    <lineage>
        <taxon>Eukaryota</taxon>
        <taxon>Fungi</taxon>
        <taxon>Dikarya</taxon>
        <taxon>Ascomycota</taxon>
        <taxon>Pezizomycotina</taxon>
        <taxon>Dothideomycetes</taxon>
        <taxon>Pleosporomycetidae</taxon>
        <taxon>Pleosporales</taxon>
        <taxon>Tetraplosphaeriaceae</taxon>
        <taxon>Polyplosphaeria</taxon>
    </lineage>
</organism>
<accession>A0A9P4R206</accession>
<keyword evidence="6" id="KW-0808">Transferase</keyword>
<name>A0A9P4R206_9PLEO</name>
<dbReference type="EC" id="2.4.1.122" evidence="4"/>
<sequence>MRLTPSRLLFATVVASSLIFFFLVSHLFFKERGYDILPDRPAAPAARPSPPQVSFGETCSPFLSGAMDDVTIIIKLGAPEVAYKLPAYLKRLTPCKPNLLLFSDRKDSIGDLEIVDALANLRPEYKHNNPDFDIYEEIQRSNETPEKGIEGWRLDKYKFLPMMELTANQTPDAAWFVFIELDTYVNWDNLYRFLSRFDSRKAHYFGSPVWPKKKKQPAYAHGGSGFVLSHGALRKMVARGRMFAENHISPGTHLFGKDVSKECCGDEVLARVLKECGVKLRGYSPMFNEERPPLIAFGHDHWCEAILGLHHMDEHDFEALHHWETTRPNPKKPLTYEDLFAYMEISMSDQKEDWTNLSEDIVFKRSDAASASFDACFKACLKDSRCVQCEHFENTCRHSHVIRLGHRQLRDGNKRWISGWVMDRVQSWKASQPPCQGAHIVHPIP</sequence>
<dbReference type="GO" id="GO:0016263">
    <property type="term" value="F:glycoprotein-N-acetylgalactosamine 3-beta-galactosyltransferase activity"/>
    <property type="evidence" value="ECO:0007669"/>
    <property type="project" value="UniProtKB-EC"/>
</dbReference>
<evidence type="ECO:0000259" key="13">
    <source>
        <dbReference type="Pfam" id="PF02434"/>
    </source>
</evidence>
<evidence type="ECO:0000256" key="4">
    <source>
        <dbReference type="ARBA" id="ARBA00012557"/>
    </source>
</evidence>
<evidence type="ECO:0000256" key="10">
    <source>
        <dbReference type="ARBA" id="ARBA00022989"/>
    </source>
</evidence>
<feature type="domain" description="Fringe-like glycosyltransferase" evidence="13">
    <location>
        <begin position="171"/>
        <end position="244"/>
    </location>
</feature>
<dbReference type="OrthoDB" id="414175at2759"/>
<evidence type="ECO:0000256" key="12">
    <source>
        <dbReference type="SAM" id="Phobius"/>
    </source>
</evidence>
<evidence type="ECO:0000256" key="3">
    <source>
        <dbReference type="ARBA" id="ARBA00006462"/>
    </source>
</evidence>
<dbReference type="EMBL" id="ML996134">
    <property type="protein sequence ID" value="KAF2735580.1"/>
    <property type="molecule type" value="Genomic_DNA"/>
</dbReference>
<keyword evidence="10 12" id="KW-1133">Transmembrane helix</keyword>
<gene>
    <name evidence="14" type="ORF">EJ04DRAFT_464611</name>
</gene>
<dbReference type="PANTHER" id="PTHR23033:SF43">
    <property type="entry name" value="APPLE DOMAIN-CONTAINING PROTEIN"/>
    <property type="match status" value="1"/>
</dbReference>
<keyword evidence="9" id="KW-0735">Signal-anchor</keyword>
<evidence type="ECO:0000256" key="2">
    <source>
        <dbReference type="ARBA" id="ARBA00004922"/>
    </source>
</evidence>
<keyword evidence="11 12" id="KW-0472">Membrane</keyword>
<keyword evidence="7 12" id="KW-0812">Transmembrane</keyword>
<evidence type="ECO:0000256" key="1">
    <source>
        <dbReference type="ARBA" id="ARBA00004606"/>
    </source>
</evidence>
<dbReference type="GO" id="GO:0000166">
    <property type="term" value="F:nucleotide binding"/>
    <property type="evidence" value="ECO:0007669"/>
    <property type="project" value="UniProtKB-KW"/>
</dbReference>
<keyword evidence="8" id="KW-0547">Nucleotide-binding</keyword>
<dbReference type="PANTHER" id="PTHR23033">
    <property type="entry name" value="BETA1,3-GALACTOSYLTRANSFERASE"/>
    <property type="match status" value="1"/>
</dbReference>
<keyword evidence="15" id="KW-1185">Reference proteome</keyword>
<evidence type="ECO:0000313" key="15">
    <source>
        <dbReference type="Proteomes" id="UP000799444"/>
    </source>
</evidence>
<evidence type="ECO:0000256" key="7">
    <source>
        <dbReference type="ARBA" id="ARBA00022692"/>
    </source>
</evidence>
<evidence type="ECO:0000256" key="6">
    <source>
        <dbReference type="ARBA" id="ARBA00022679"/>
    </source>
</evidence>
<evidence type="ECO:0000256" key="9">
    <source>
        <dbReference type="ARBA" id="ARBA00022968"/>
    </source>
</evidence>
<reference evidence="14" key="1">
    <citation type="journal article" date="2020" name="Stud. Mycol.">
        <title>101 Dothideomycetes genomes: a test case for predicting lifestyles and emergence of pathogens.</title>
        <authorList>
            <person name="Haridas S."/>
            <person name="Albert R."/>
            <person name="Binder M."/>
            <person name="Bloem J."/>
            <person name="Labutti K."/>
            <person name="Salamov A."/>
            <person name="Andreopoulos B."/>
            <person name="Baker S."/>
            <person name="Barry K."/>
            <person name="Bills G."/>
            <person name="Bluhm B."/>
            <person name="Cannon C."/>
            <person name="Castanera R."/>
            <person name="Culley D."/>
            <person name="Daum C."/>
            <person name="Ezra D."/>
            <person name="Gonzalez J."/>
            <person name="Henrissat B."/>
            <person name="Kuo A."/>
            <person name="Liang C."/>
            <person name="Lipzen A."/>
            <person name="Lutzoni F."/>
            <person name="Magnuson J."/>
            <person name="Mondo S."/>
            <person name="Nolan M."/>
            <person name="Ohm R."/>
            <person name="Pangilinan J."/>
            <person name="Park H.-J."/>
            <person name="Ramirez L."/>
            <person name="Alfaro M."/>
            <person name="Sun H."/>
            <person name="Tritt A."/>
            <person name="Yoshinaga Y."/>
            <person name="Zwiers L.-H."/>
            <person name="Turgeon B."/>
            <person name="Goodwin S."/>
            <person name="Spatafora J."/>
            <person name="Crous P."/>
            <person name="Grigoriev I."/>
        </authorList>
    </citation>
    <scope>NUCLEOTIDE SEQUENCE</scope>
    <source>
        <strain evidence="14">CBS 125425</strain>
    </source>
</reference>
<dbReference type="Proteomes" id="UP000799444">
    <property type="component" value="Unassembled WGS sequence"/>
</dbReference>
<protein>
    <recommendedName>
        <fullName evidence="4">N-acetylgalactosaminide beta-1,3-galactosyltransferase</fullName>
        <ecNumber evidence="4">2.4.1.122</ecNumber>
    </recommendedName>
</protein>
<keyword evidence="5" id="KW-0328">Glycosyltransferase</keyword>
<evidence type="ECO:0000256" key="8">
    <source>
        <dbReference type="ARBA" id="ARBA00022741"/>
    </source>
</evidence>
<dbReference type="Gene3D" id="3.90.550.50">
    <property type="match status" value="1"/>
</dbReference>
<comment type="subcellular location">
    <subcellularLocation>
        <location evidence="1">Membrane</location>
        <topology evidence="1">Single-pass type II membrane protein</topology>
    </subcellularLocation>
</comment>
<dbReference type="Pfam" id="PF02434">
    <property type="entry name" value="Fringe"/>
    <property type="match status" value="1"/>
</dbReference>
<evidence type="ECO:0000256" key="11">
    <source>
        <dbReference type="ARBA" id="ARBA00023136"/>
    </source>
</evidence>
<evidence type="ECO:0000313" key="14">
    <source>
        <dbReference type="EMBL" id="KAF2735580.1"/>
    </source>
</evidence>
<comment type="caution">
    <text evidence="14">The sequence shown here is derived from an EMBL/GenBank/DDBJ whole genome shotgun (WGS) entry which is preliminary data.</text>
</comment>
<comment type="pathway">
    <text evidence="2">Protein modification; protein glycosylation.</text>
</comment>
<dbReference type="InterPro" id="IPR003378">
    <property type="entry name" value="Fringe-like_glycosylTrfase"/>
</dbReference>
<comment type="similarity">
    <text evidence="3">Belongs to the glycosyltransferase 31 family. Beta3-Gal-T subfamily.</text>
</comment>
<dbReference type="GO" id="GO:0016020">
    <property type="term" value="C:membrane"/>
    <property type="evidence" value="ECO:0007669"/>
    <property type="project" value="UniProtKB-SubCell"/>
</dbReference>
<feature type="transmembrane region" description="Helical" evidence="12">
    <location>
        <begin position="7"/>
        <end position="29"/>
    </location>
</feature>
<proteinExistence type="inferred from homology"/>